<name>B6QPM8_TALMQ</name>
<dbReference type="HOGENOM" id="CLU_769615_0_0_1"/>
<dbReference type="Proteomes" id="UP000001294">
    <property type="component" value="Unassembled WGS sequence"/>
</dbReference>
<dbReference type="OrthoDB" id="4488120at2759"/>
<protein>
    <submittedName>
        <fullName evidence="1">Uncharacterized protein</fullName>
    </submittedName>
</protein>
<evidence type="ECO:0000313" key="2">
    <source>
        <dbReference type="Proteomes" id="UP000001294"/>
    </source>
</evidence>
<sequence length="330" mass="37499">MSAGAIILQFSNLVKHSESLGPKLSKIRPSKDQLNEIRSLCMKLREATANIERHVEHVLQRASPSEKELGLLNRLRSSKPVDLLDPLLLRRNLILIFRGPDMSVFDSDKVKSRREKTRARCEKLRTQNPALILRWSITFQPSTWNGPTVMTDKTIDFLISEMEMEKFSQISPQIVDILQCLVQEEPLKSCESFQQFVQQTIKGSSTDKEPGAATPEQMITAEQQQQNVVLPKRKHTEEKIDYKGSSVPADNLPRLIHSLPAAMSSSKQWKWERQFFRDNVTRSEGVVDRTDCLSIFVPTDRNHDVSVTLMVGHEAGVALIYEIGAQIIRA</sequence>
<organism evidence="1 2">
    <name type="scientific">Talaromyces marneffei (strain ATCC 18224 / CBS 334.59 / QM 7333)</name>
    <name type="common">Penicillium marneffei</name>
    <dbReference type="NCBI Taxonomy" id="441960"/>
    <lineage>
        <taxon>Eukaryota</taxon>
        <taxon>Fungi</taxon>
        <taxon>Dikarya</taxon>
        <taxon>Ascomycota</taxon>
        <taxon>Pezizomycotina</taxon>
        <taxon>Eurotiomycetes</taxon>
        <taxon>Eurotiomycetidae</taxon>
        <taxon>Eurotiales</taxon>
        <taxon>Trichocomaceae</taxon>
        <taxon>Talaromyces</taxon>
        <taxon>Talaromyces sect. Talaromyces</taxon>
    </lineage>
</organism>
<accession>B6QPM8</accession>
<dbReference type="PhylomeDB" id="B6QPM8"/>
<dbReference type="AlphaFoldDB" id="B6QPM8"/>
<gene>
    <name evidence="1" type="ORF">PMAA_038880</name>
</gene>
<keyword evidence="2" id="KW-1185">Reference proteome</keyword>
<reference evidence="2" key="1">
    <citation type="journal article" date="2015" name="Genome Announc.">
        <title>Genome sequence of the AIDS-associated pathogen Penicillium marneffei (ATCC18224) and its near taxonomic relative Talaromyces stipitatus (ATCC10500).</title>
        <authorList>
            <person name="Nierman W.C."/>
            <person name="Fedorova-Abrams N.D."/>
            <person name="Andrianopoulos A."/>
        </authorList>
    </citation>
    <scope>NUCLEOTIDE SEQUENCE [LARGE SCALE GENOMIC DNA]</scope>
    <source>
        <strain evidence="2">ATCC 18224 / CBS 334.59 / QM 7333</strain>
    </source>
</reference>
<proteinExistence type="predicted"/>
<dbReference type="VEuPathDB" id="FungiDB:PMAA_038880"/>
<dbReference type="EMBL" id="DS995904">
    <property type="protein sequence ID" value="EEA20021.1"/>
    <property type="molecule type" value="Genomic_DNA"/>
</dbReference>
<evidence type="ECO:0000313" key="1">
    <source>
        <dbReference type="EMBL" id="EEA20021.1"/>
    </source>
</evidence>